<gene>
    <name evidence="1" type="ORF">PLBR_LOCUS6647</name>
</gene>
<dbReference type="EMBL" id="OVEO01000012">
    <property type="protein sequence ID" value="SPQ99432.1"/>
    <property type="molecule type" value="Genomic_DNA"/>
</dbReference>
<dbReference type="Proteomes" id="UP000290189">
    <property type="component" value="Unassembled WGS sequence"/>
</dbReference>
<accession>A0A3P3YGY7</accession>
<name>A0A3P3YGY7_PLABS</name>
<keyword evidence="1" id="KW-0496">Mitochondrion</keyword>
<reference evidence="1 2" key="1">
    <citation type="submission" date="2018-03" db="EMBL/GenBank/DDBJ databases">
        <authorList>
            <person name="Fogelqvist J."/>
        </authorList>
    </citation>
    <scope>NUCLEOTIDE SEQUENCE [LARGE SCALE GENOMIC DNA]</scope>
</reference>
<proteinExistence type="predicted"/>
<geneLocation type="mitochondrion" evidence="1"/>
<protein>
    <submittedName>
        <fullName evidence="1">Uncharacterized protein</fullName>
    </submittedName>
</protein>
<dbReference type="AlphaFoldDB" id="A0A3P3YGY7"/>
<evidence type="ECO:0000313" key="1">
    <source>
        <dbReference type="EMBL" id="SPQ99432.1"/>
    </source>
</evidence>
<sequence length="246" mass="27132">MSAYEIATMACADSLPAKATFMALPASKYVIIGHLRARSRVVDPHHADLLSARIGAQPLGPMLNQISARDGDNALQTFLLEGRAGLPAIHWAAMTDLTAVENVMEQAQRLGILSEVIAQNNTRDGWTVLHTIATSVVHCARHAVDALPSFHHEWRQRLHGQMEMLSQTVISLRFMLPSLDGFCQLMHARGSPTGLTFVLILEVIVDRTRRGPGLPLCSLDVNVYVRERVDDIAAFIGRRCNNIGRR</sequence>
<evidence type="ECO:0000313" key="2">
    <source>
        <dbReference type="Proteomes" id="UP000290189"/>
    </source>
</evidence>
<organism evidence="1 2">
    <name type="scientific">Plasmodiophora brassicae</name>
    <name type="common">Clubroot disease agent</name>
    <dbReference type="NCBI Taxonomy" id="37360"/>
    <lineage>
        <taxon>Eukaryota</taxon>
        <taxon>Sar</taxon>
        <taxon>Rhizaria</taxon>
        <taxon>Endomyxa</taxon>
        <taxon>Phytomyxea</taxon>
        <taxon>Plasmodiophorida</taxon>
        <taxon>Plasmodiophoridae</taxon>
        <taxon>Plasmodiophora</taxon>
    </lineage>
</organism>